<comment type="caution">
    <text evidence="2">The sequence shown here is derived from an EMBL/GenBank/DDBJ whole genome shotgun (WGS) entry which is preliminary data.</text>
</comment>
<organism evidence="2 3">
    <name type="scientific">Puccinia coronata f. sp. avenae</name>
    <dbReference type="NCBI Taxonomy" id="200324"/>
    <lineage>
        <taxon>Eukaryota</taxon>
        <taxon>Fungi</taxon>
        <taxon>Dikarya</taxon>
        <taxon>Basidiomycota</taxon>
        <taxon>Pucciniomycotina</taxon>
        <taxon>Pucciniomycetes</taxon>
        <taxon>Pucciniales</taxon>
        <taxon>Pucciniaceae</taxon>
        <taxon>Puccinia</taxon>
    </lineage>
</organism>
<dbReference type="OrthoDB" id="29024at2759"/>
<dbReference type="Proteomes" id="UP000235388">
    <property type="component" value="Unassembled WGS sequence"/>
</dbReference>
<gene>
    <name evidence="2" type="ORF">PCANC_10727</name>
</gene>
<protein>
    <submittedName>
        <fullName evidence="2">Uncharacterized protein</fullName>
    </submittedName>
</protein>
<dbReference type="EMBL" id="PGCJ01000069">
    <property type="protein sequence ID" value="PLW53053.1"/>
    <property type="molecule type" value="Genomic_DNA"/>
</dbReference>
<reference evidence="2 3" key="1">
    <citation type="submission" date="2017-11" db="EMBL/GenBank/DDBJ databases">
        <title>De novo assembly and phasing of dikaryotic genomes from two isolates of Puccinia coronata f. sp. avenae, the causal agent of oat crown rust.</title>
        <authorList>
            <person name="Miller M.E."/>
            <person name="Zhang Y."/>
            <person name="Omidvar V."/>
            <person name="Sperschneider J."/>
            <person name="Schwessinger B."/>
            <person name="Raley C."/>
            <person name="Palmer J.M."/>
            <person name="Garnica D."/>
            <person name="Upadhyaya N."/>
            <person name="Rathjen J."/>
            <person name="Taylor J.M."/>
            <person name="Park R.F."/>
            <person name="Dodds P.N."/>
            <person name="Hirsch C.D."/>
            <person name="Kianian S.F."/>
            <person name="Figueroa M."/>
        </authorList>
    </citation>
    <scope>NUCLEOTIDE SEQUENCE [LARGE SCALE GENOMIC DNA]</scope>
    <source>
        <strain evidence="2">12NC29</strain>
    </source>
</reference>
<evidence type="ECO:0000313" key="2">
    <source>
        <dbReference type="EMBL" id="PLW53053.1"/>
    </source>
</evidence>
<name>A0A2N5VST3_9BASI</name>
<proteinExistence type="predicted"/>
<feature type="compositionally biased region" description="Low complexity" evidence="1">
    <location>
        <begin position="106"/>
        <end position="118"/>
    </location>
</feature>
<accession>A0A2N5VST3</accession>
<feature type="compositionally biased region" description="Pro residues" evidence="1">
    <location>
        <begin position="87"/>
        <end position="97"/>
    </location>
</feature>
<evidence type="ECO:0000313" key="3">
    <source>
        <dbReference type="Proteomes" id="UP000235388"/>
    </source>
</evidence>
<sequence length="147" mass="15929">MRRSIKSRTKPTLSLDVESKELELGQYIANQFATGNAKDLIILQEVRWPAGQQIRAKLGAAKAVECIYRHVNYARSPSRLLVDPTPFVTPPTTPPQLTPESSARNAYTASSTEAASSSVREGAKTVGAVEEEDEGEASSGFDCFAEI</sequence>
<feature type="region of interest" description="Disordered" evidence="1">
    <location>
        <begin position="82"/>
        <end position="147"/>
    </location>
</feature>
<dbReference type="AlphaFoldDB" id="A0A2N5VST3"/>
<keyword evidence="3" id="KW-1185">Reference proteome</keyword>
<evidence type="ECO:0000256" key="1">
    <source>
        <dbReference type="SAM" id="MobiDB-lite"/>
    </source>
</evidence>